<comment type="cofactor">
    <cofactor evidence="2">
        <name>heme b</name>
        <dbReference type="ChEBI" id="CHEBI:60344"/>
    </cofactor>
</comment>
<evidence type="ECO:0000256" key="13">
    <source>
        <dbReference type="ARBA" id="ARBA00023004"/>
    </source>
</evidence>
<dbReference type="SMART" id="SM01117">
    <property type="entry name" value="Cyt-b5"/>
    <property type="match status" value="1"/>
</dbReference>
<dbReference type="FunFam" id="3.10.120.10:FF:000007">
    <property type="entry name" value="Sulfite oxidase, mitochondrial"/>
    <property type="match status" value="1"/>
</dbReference>
<dbReference type="GO" id="GO:0050464">
    <property type="term" value="F:nitrate reductase (NADPH) activity"/>
    <property type="evidence" value="ECO:0007669"/>
    <property type="project" value="UniProtKB-EC"/>
</dbReference>
<evidence type="ECO:0000256" key="6">
    <source>
        <dbReference type="ARBA" id="ARBA00012505"/>
    </source>
</evidence>
<evidence type="ECO:0000256" key="14">
    <source>
        <dbReference type="ARBA" id="ARBA00023128"/>
    </source>
</evidence>
<dbReference type="InterPro" id="IPR022407">
    <property type="entry name" value="OxRdtase_Mopterin_BS"/>
</dbReference>
<name>A0A1Y2BYB8_9FUNG</name>
<dbReference type="STRING" id="329046.A0A1Y2BYB8"/>
<evidence type="ECO:0000256" key="7">
    <source>
        <dbReference type="ARBA" id="ARBA00012673"/>
    </source>
</evidence>
<keyword evidence="12" id="KW-0560">Oxidoreductase</keyword>
<keyword evidence="9" id="KW-0500">Molybdenum</keyword>
<dbReference type="GO" id="GO:0008482">
    <property type="term" value="F:sulfite oxidase activity"/>
    <property type="evidence" value="ECO:0007669"/>
    <property type="project" value="UniProtKB-EC"/>
</dbReference>
<dbReference type="EMBL" id="MCGO01000041">
    <property type="protein sequence ID" value="ORY39065.1"/>
    <property type="molecule type" value="Genomic_DNA"/>
</dbReference>
<dbReference type="GO" id="GO:0005758">
    <property type="term" value="C:mitochondrial intermembrane space"/>
    <property type="evidence" value="ECO:0007669"/>
    <property type="project" value="UniProtKB-SubCell"/>
</dbReference>
<evidence type="ECO:0000313" key="19">
    <source>
        <dbReference type="Proteomes" id="UP000193642"/>
    </source>
</evidence>
<dbReference type="GO" id="GO:0020037">
    <property type="term" value="F:heme binding"/>
    <property type="evidence" value="ECO:0007669"/>
    <property type="project" value="InterPro"/>
</dbReference>
<dbReference type="PROSITE" id="PS50255">
    <property type="entry name" value="CYTOCHROME_B5_2"/>
    <property type="match status" value="1"/>
</dbReference>
<dbReference type="Pfam" id="PF03404">
    <property type="entry name" value="Mo-co_dimer"/>
    <property type="match status" value="1"/>
</dbReference>
<dbReference type="PROSITE" id="PS00559">
    <property type="entry name" value="MOLYBDOPTERIN_EUK"/>
    <property type="match status" value="1"/>
</dbReference>
<dbReference type="Pfam" id="PF00173">
    <property type="entry name" value="Cyt-b5"/>
    <property type="match status" value="1"/>
</dbReference>
<comment type="catalytic activity">
    <reaction evidence="15">
        <text>nitrite + NADP(+) + H2O = nitrate + NADPH + H(+)</text>
        <dbReference type="Rhea" id="RHEA:19061"/>
        <dbReference type="ChEBI" id="CHEBI:15377"/>
        <dbReference type="ChEBI" id="CHEBI:15378"/>
        <dbReference type="ChEBI" id="CHEBI:16301"/>
        <dbReference type="ChEBI" id="CHEBI:17632"/>
        <dbReference type="ChEBI" id="CHEBI:57783"/>
        <dbReference type="ChEBI" id="CHEBI:58349"/>
        <dbReference type="EC" id="1.7.1.3"/>
    </reaction>
</comment>
<dbReference type="PRINTS" id="PR00407">
    <property type="entry name" value="EUMOPTERIN"/>
</dbReference>
<dbReference type="InterPro" id="IPR036374">
    <property type="entry name" value="OxRdtase_Mopterin-bd_sf"/>
</dbReference>
<dbReference type="Pfam" id="PF00174">
    <property type="entry name" value="Oxidored_molyb"/>
    <property type="match status" value="1"/>
</dbReference>
<evidence type="ECO:0000259" key="17">
    <source>
        <dbReference type="PROSITE" id="PS50255"/>
    </source>
</evidence>
<dbReference type="GO" id="GO:0006790">
    <property type="term" value="P:sulfur compound metabolic process"/>
    <property type="evidence" value="ECO:0007669"/>
    <property type="project" value="TreeGrafter"/>
</dbReference>
<keyword evidence="13" id="KW-0408">Iron</keyword>
<dbReference type="Gene3D" id="2.60.40.650">
    <property type="match status" value="1"/>
</dbReference>
<dbReference type="PANTHER" id="PTHR19372">
    <property type="entry name" value="SULFITE REDUCTASE"/>
    <property type="match status" value="1"/>
</dbReference>
<dbReference type="Gene3D" id="3.10.120.10">
    <property type="entry name" value="Cytochrome b5-like heme/steroid binding domain"/>
    <property type="match status" value="1"/>
</dbReference>
<dbReference type="InterPro" id="IPR005066">
    <property type="entry name" value="MoCF_OxRdtse_dimer"/>
</dbReference>
<dbReference type="InterPro" id="IPR018506">
    <property type="entry name" value="Cyt_B5_heme-BS"/>
</dbReference>
<keyword evidence="10" id="KW-0349">Heme</keyword>
<feature type="compositionally biased region" description="Polar residues" evidence="16">
    <location>
        <begin position="93"/>
        <end position="111"/>
    </location>
</feature>
<dbReference type="Proteomes" id="UP000193642">
    <property type="component" value="Unassembled WGS sequence"/>
</dbReference>
<evidence type="ECO:0000256" key="4">
    <source>
        <dbReference type="ARBA" id="ARBA00004971"/>
    </source>
</evidence>
<dbReference type="EC" id="1.8.3.1" evidence="6"/>
<dbReference type="InterPro" id="IPR000572">
    <property type="entry name" value="OxRdtase_Mopterin-bd_dom"/>
</dbReference>
<evidence type="ECO:0000256" key="9">
    <source>
        <dbReference type="ARBA" id="ARBA00022505"/>
    </source>
</evidence>
<evidence type="ECO:0000313" key="18">
    <source>
        <dbReference type="EMBL" id="ORY39065.1"/>
    </source>
</evidence>
<dbReference type="AlphaFoldDB" id="A0A1Y2BYB8"/>
<dbReference type="SUPFAM" id="SSF81296">
    <property type="entry name" value="E set domains"/>
    <property type="match status" value="1"/>
</dbReference>
<comment type="pathway">
    <text evidence="4">Energy metabolism; sulfur metabolism.</text>
</comment>
<dbReference type="GO" id="GO:0043546">
    <property type="term" value="F:molybdopterin cofactor binding"/>
    <property type="evidence" value="ECO:0007669"/>
    <property type="project" value="InterPro"/>
</dbReference>
<dbReference type="PRINTS" id="PR00363">
    <property type="entry name" value="CYTOCHROMEB5"/>
</dbReference>
<dbReference type="EC" id="1.7.1.3" evidence="7"/>
<reference evidence="18 19" key="1">
    <citation type="submission" date="2016-07" db="EMBL/GenBank/DDBJ databases">
        <title>Pervasive Adenine N6-methylation of Active Genes in Fungi.</title>
        <authorList>
            <consortium name="DOE Joint Genome Institute"/>
            <person name="Mondo S.J."/>
            <person name="Dannebaum R.O."/>
            <person name="Kuo R.C."/>
            <person name="Labutti K."/>
            <person name="Haridas S."/>
            <person name="Kuo A."/>
            <person name="Salamov A."/>
            <person name="Ahrendt S.R."/>
            <person name="Lipzen A."/>
            <person name="Sullivan W."/>
            <person name="Andreopoulos W.B."/>
            <person name="Clum A."/>
            <person name="Lindquist E."/>
            <person name="Daum C."/>
            <person name="Ramamoorthy G.K."/>
            <person name="Gryganskyi A."/>
            <person name="Culley D."/>
            <person name="Magnuson J.K."/>
            <person name="James T.Y."/>
            <person name="O'Malley M.A."/>
            <person name="Stajich J.E."/>
            <person name="Spatafora J.W."/>
            <person name="Visel A."/>
            <person name="Grigoriev I.V."/>
        </authorList>
    </citation>
    <scope>NUCLEOTIDE SEQUENCE [LARGE SCALE GENOMIC DNA]</scope>
    <source>
        <strain evidence="18 19">JEL800</strain>
    </source>
</reference>
<dbReference type="InterPro" id="IPR008335">
    <property type="entry name" value="Mopterin_OxRdtase_euk"/>
</dbReference>
<dbReference type="FunFam" id="3.90.420.10:FF:000002">
    <property type="entry name" value="sulfite oxidase, mitochondrial"/>
    <property type="match status" value="1"/>
</dbReference>
<dbReference type="OrthoDB" id="10051395at2759"/>
<evidence type="ECO:0000256" key="15">
    <source>
        <dbReference type="ARBA" id="ARBA00049155"/>
    </source>
</evidence>
<feature type="domain" description="Cytochrome b5 heme-binding" evidence="17">
    <location>
        <begin position="108"/>
        <end position="186"/>
    </location>
</feature>
<evidence type="ECO:0000256" key="3">
    <source>
        <dbReference type="ARBA" id="ARBA00004569"/>
    </source>
</evidence>
<comment type="subcellular location">
    <subcellularLocation>
        <location evidence="3">Mitochondrion intermembrane space</location>
    </subcellularLocation>
</comment>
<feature type="region of interest" description="Disordered" evidence="16">
    <location>
        <begin position="93"/>
        <end position="117"/>
    </location>
</feature>
<evidence type="ECO:0000256" key="1">
    <source>
        <dbReference type="ARBA" id="ARBA00001924"/>
    </source>
</evidence>
<comment type="cofactor">
    <cofactor evidence="1">
        <name>Mo-molybdopterin</name>
        <dbReference type="ChEBI" id="CHEBI:71302"/>
    </cofactor>
</comment>
<organism evidence="18 19">
    <name type="scientific">Rhizoclosmatium globosum</name>
    <dbReference type="NCBI Taxonomy" id="329046"/>
    <lineage>
        <taxon>Eukaryota</taxon>
        <taxon>Fungi</taxon>
        <taxon>Fungi incertae sedis</taxon>
        <taxon>Chytridiomycota</taxon>
        <taxon>Chytridiomycota incertae sedis</taxon>
        <taxon>Chytridiomycetes</taxon>
        <taxon>Chytridiales</taxon>
        <taxon>Chytriomycetaceae</taxon>
        <taxon>Rhizoclosmatium</taxon>
    </lineage>
</organism>
<dbReference type="PANTHER" id="PTHR19372:SF7">
    <property type="entry name" value="SULFITE OXIDASE, MITOCHONDRIAL"/>
    <property type="match status" value="1"/>
</dbReference>
<dbReference type="PROSITE" id="PS00191">
    <property type="entry name" value="CYTOCHROME_B5_1"/>
    <property type="match status" value="1"/>
</dbReference>
<evidence type="ECO:0000256" key="10">
    <source>
        <dbReference type="ARBA" id="ARBA00022617"/>
    </source>
</evidence>
<keyword evidence="19" id="KW-1185">Reference proteome</keyword>
<gene>
    <name evidence="18" type="ORF">BCR33DRAFT_720322</name>
</gene>
<comment type="subunit">
    <text evidence="5">Homodimer.</text>
</comment>
<keyword evidence="14" id="KW-0496">Mitochondrion</keyword>
<dbReference type="InterPro" id="IPR001199">
    <property type="entry name" value="Cyt_B5-like_heme/steroid-bd"/>
</dbReference>
<comment type="caution">
    <text evidence="18">The sequence shown here is derived from an EMBL/GenBank/DDBJ whole genome shotgun (WGS) entry which is preliminary data.</text>
</comment>
<proteinExistence type="predicted"/>
<evidence type="ECO:0000256" key="11">
    <source>
        <dbReference type="ARBA" id="ARBA00022723"/>
    </source>
</evidence>
<dbReference type="SUPFAM" id="SSF55856">
    <property type="entry name" value="Cytochrome b5-like heme/steroid binding domain"/>
    <property type="match status" value="1"/>
</dbReference>
<evidence type="ECO:0000256" key="16">
    <source>
        <dbReference type="SAM" id="MobiDB-lite"/>
    </source>
</evidence>
<evidence type="ECO:0000256" key="2">
    <source>
        <dbReference type="ARBA" id="ARBA00001970"/>
    </source>
</evidence>
<accession>A0A1Y2BYB8</accession>
<evidence type="ECO:0000256" key="12">
    <source>
        <dbReference type="ARBA" id="ARBA00023002"/>
    </source>
</evidence>
<evidence type="ECO:0000256" key="8">
    <source>
        <dbReference type="ARBA" id="ARBA00015499"/>
    </source>
</evidence>
<keyword evidence="11" id="KW-0479">Metal-binding</keyword>
<dbReference type="InterPro" id="IPR014756">
    <property type="entry name" value="Ig_E-set"/>
</dbReference>
<protein>
    <recommendedName>
        <fullName evidence="8">Nitrate reductase [NADPH]</fullName>
        <ecNumber evidence="7">1.7.1.3</ecNumber>
        <ecNumber evidence="6">1.8.3.1</ecNumber>
    </recommendedName>
</protein>
<dbReference type="InterPro" id="IPR036400">
    <property type="entry name" value="Cyt_B5-like_heme/steroid_sf"/>
</dbReference>
<dbReference type="Gene3D" id="3.90.420.10">
    <property type="entry name" value="Oxidoreductase, molybdopterin-binding domain"/>
    <property type="match status" value="1"/>
</dbReference>
<evidence type="ECO:0000256" key="5">
    <source>
        <dbReference type="ARBA" id="ARBA00011738"/>
    </source>
</evidence>
<sequence length="590" mass="65064">MSALRRTLLKGASPSPGTLFGHRGLVSVRGTRVLYQPSTPSLFRPFSSSTSTSATSKTTHSSSNWIKSSTVQLSLGLGLGISLAALYSYSNPHAPSQTETQSPKQSKQSLFTRGDVRSHTTKETGIWVTSNDGVYDITDFVDIHPGGERILLAAGHSIDAFWAIFSLHNSPETKELLESYRIGNLIPADQDPTYNATRDDQSAITSALERLFENDPIRDPLLISRSDRPCNAETPPELLTRDFVTPNNLFFVRNHLPVPEIDVEEYTLEIDAPWVKNPITLTLKDLQRKFEHHDVMTTLQCAGNRRKEMHDAKPVKGLQWTQGAISNAIWTGVLLKDVIEQSIGPVPKEWADKIKHVQFHGAEGYGASIPSHKALDPRGDCLLTFAMNGSPLPKDHGWPVRALVPGHVAARSVKWVTKITLAEDESESHWQQRDYKGFGPSKTLEESDYSTAVSIQEMPVQSCVTVPQPNETVPVVEGRATGIKGFAWSGGGRGIVRVDVSVDGGKTWTDAKLTRPGQEAGKEWAWTHWEASVPVTKEGPVEIVCKAVDTSYNEQPRDMESVYNVRGVLVSAWHRVKAEAVKKAEQENAK</sequence>
<dbReference type="GO" id="GO:0030151">
    <property type="term" value="F:molybdenum ion binding"/>
    <property type="evidence" value="ECO:0007669"/>
    <property type="project" value="InterPro"/>
</dbReference>
<dbReference type="SUPFAM" id="SSF56524">
    <property type="entry name" value="Oxidoreductase molybdopterin-binding domain"/>
    <property type="match status" value="1"/>
</dbReference>